<dbReference type="AlphaFoldDB" id="A0A2R6RQ06"/>
<organism evidence="2 3">
    <name type="scientific">Hermanssonia centrifuga</name>
    <dbReference type="NCBI Taxonomy" id="98765"/>
    <lineage>
        <taxon>Eukaryota</taxon>
        <taxon>Fungi</taxon>
        <taxon>Dikarya</taxon>
        <taxon>Basidiomycota</taxon>
        <taxon>Agaricomycotina</taxon>
        <taxon>Agaricomycetes</taxon>
        <taxon>Polyporales</taxon>
        <taxon>Meruliaceae</taxon>
        <taxon>Hermanssonia</taxon>
    </lineage>
</organism>
<keyword evidence="3" id="KW-1185">Reference proteome</keyword>
<evidence type="ECO:0000313" key="2">
    <source>
        <dbReference type="EMBL" id="PSS32079.1"/>
    </source>
</evidence>
<evidence type="ECO:0000313" key="3">
    <source>
        <dbReference type="Proteomes" id="UP000186601"/>
    </source>
</evidence>
<feature type="chain" id="PRO_5015335152" description="Secreted protein" evidence="1">
    <location>
        <begin position="23"/>
        <end position="75"/>
    </location>
</feature>
<feature type="signal peptide" evidence="1">
    <location>
        <begin position="1"/>
        <end position="22"/>
    </location>
</feature>
<protein>
    <recommendedName>
        <fullName evidence="4">Secreted protein</fullName>
    </recommendedName>
</protein>
<gene>
    <name evidence="2" type="ORF">PHLCEN_2v2155</name>
</gene>
<reference evidence="2 3" key="1">
    <citation type="submission" date="2018-02" db="EMBL/GenBank/DDBJ databases">
        <title>Genome sequence of the basidiomycete white-rot fungus Phlebia centrifuga.</title>
        <authorList>
            <person name="Granchi Z."/>
            <person name="Peng M."/>
            <person name="de Vries R.P."/>
            <person name="Hilden K."/>
            <person name="Makela M.R."/>
            <person name="Grigoriev I."/>
            <person name="Riley R."/>
        </authorList>
    </citation>
    <scope>NUCLEOTIDE SEQUENCE [LARGE SCALE GENOMIC DNA]</scope>
    <source>
        <strain evidence="2 3">FBCC195</strain>
    </source>
</reference>
<keyword evidence="1" id="KW-0732">Signal</keyword>
<evidence type="ECO:0000256" key="1">
    <source>
        <dbReference type="SAM" id="SignalP"/>
    </source>
</evidence>
<accession>A0A2R6RQ06</accession>
<sequence length="75" mass="8000">MQATVNLPRFLSILLVMGPTRSYQLVAGIGSPVCKNQARHMLAGTSRLVHHVMRIGSKSAPATRGVDEVCNIGSV</sequence>
<comment type="caution">
    <text evidence="2">The sequence shown here is derived from an EMBL/GenBank/DDBJ whole genome shotgun (WGS) entry which is preliminary data.</text>
</comment>
<dbReference type="EMBL" id="MLYV02000199">
    <property type="protein sequence ID" value="PSS32079.1"/>
    <property type="molecule type" value="Genomic_DNA"/>
</dbReference>
<name>A0A2R6RQ06_9APHY</name>
<proteinExistence type="predicted"/>
<dbReference type="Proteomes" id="UP000186601">
    <property type="component" value="Unassembled WGS sequence"/>
</dbReference>
<evidence type="ECO:0008006" key="4">
    <source>
        <dbReference type="Google" id="ProtNLM"/>
    </source>
</evidence>